<comment type="caution">
    <text evidence="1">The sequence shown here is derived from an EMBL/GenBank/DDBJ whole genome shotgun (WGS) entry which is preliminary data.</text>
</comment>
<name>A0A2U2P926_9SPHI</name>
<proteinExistence type="predicted"/>
<dbReference type="OrthoDB" id="671624at2"/>
<accession>A0A2U2P926</accession>
<dbReference type="EMBL" id="QEAS01000097">
    <property type="protein sequence ID" value="PWG77870.1"/>
    <property type="molecule type" value="Genomic_DNA"/>
</dbReference>
<dbReference type="Gene3D" id="3.40.1760.20">
    <property type="match status" value="1"/>
</dbReference>
<dbReference type="Proteomes" id="UP000245647">
    <property type="component" value="Unassembled WGS sequence"/>
</dbReference>
<reference evidence="1 2" key="1">
    <citation type="submission" date="2018-04" db="EMBL/GenBank/DDBJ databases">
        <title>Pedobacter chongqingensis sp. nov., isolated from a rottenly hemp rope.</title>
        <authorList>
            <person name="Cai Y."/>
        </authorList>
    </citation>
    <scope>NUCLEOTIDE SEQUENCE [LARGE SCALE GENOMIC DNA]</scope>
    <source>
        <strain evidence="1 2">FJ4-8</strain>
    </source>
</reference>
<dbReference type="AlphaFoldDB" id="A0A2U2P926"/>
<dbReference type="InterPro" id="IPR038223">
    <property type="entry name" value="DMP12_sf"/>
</dbReference>
<gene>
    <name evidence="1" type="ORF">DDR33_25235</name>
</gene>
<protein>
    <submittedName>
        <fullName evidence="1">Uncharacterized protein</fullName>
    </submittedName>
</protein>
<sequence length="112" mass="13078">MKIICVPKHDQALNRLEFDENIEGDLIEISITEQVHSKLENIGFFDSINRLAGSNIDNFEDESITDKKILQKLMDSDVLDEKRYDTLGLEVKKIKNLFEEALKYQTGIFFYF</sequence>
<organism evidence="1 2">
    <name type="scientific">Pararcticibacter amylolyticus</name>
    <dbReference type="NCBI Taxonomy" id="2173175"/>
    <lineage>
        <taxon>Bacteria</taxon>
        <taxon>Pseudomonadati</taxon>
        <taxon>Bacteroidota</taxon>
        <taxon>Sphingobacteriia</taxon>
        <taxon>Sphingobacteriales</taxon>
        <taxon>Sphingobacteriaceae</taxon>
        <taxon>Pararcticibacter</taxon>
    </lineage>
</organism>
<keyword evidence="2" id="KW-1185">Reference proteome</keyword>
<evidence type="ECO:0000313" key="1">
    <source>
        <dbReference type="EMBL" id="PWG77870.1"/>
    </source>
</evidence>
<dbReference type="RefSeq" id="WP_109418514.1">
    <property type="nucleotide sequence ID" value="NZ_QEAS01000097.1"/>
</dbReference>
<evidence type="ECO:0000313" key="2">
    <source>
        <dbReference type="Proteomes" id="UP000245647"/>
    </source>
</evidence>